<dbReference type="OrthoDB" id="2429551at2759"/>
<evidence type="ECO:0000256" key="1">
    <source>
        <dbReference type="ARBA" id="ARBA00009403"/>
    </source>
</evidence>
<dbReference type="PANTHER" id="PTHR11414:SF21">
    <property type="entry name" value="CYSTATIN 14A, TANDEM DUPLICATE 1-RELATED"/>
    <property type="match status" value="1"/>
</dbReference>
<dbReference type="EMBL" id="UZAE01013026">
    <property type="protein sequence ID" value="VDO07842.1"/>
    <property type="molecule type" value="Genomic_DNA"/>
</dbReference>
<dbReference type="SUPFAM" id="SSF54403">
    <property type="entry name" value="Cystatin/monellin"/>
    <property type="match status" value="1"/>
</dbReference>
<name>A0A0R3TRZ9_RODNA</name>
<dbReference type="WBParaSite" id="HNAJ_0001039401-mRNA-1">
    <property type="protein sequence ID" value="HNAJ_0001039401-mRNA-1"/>
    <property type="gene ID" value="HNAJ_0001039401"/>
</dbReference>
<reference evidence="4 5" key="2">
    <citation type="submission" date="2018-11" db="EMBL/GenBank/DDBJ databases">
        <authorList>
            <consortium name="Pathogen Informatics"/>
        </authorList>
    </citation>
    <scope>NUCLEOTIDE SEQUENCE [LARGE SCALE GENOMIC DNA]</scope>
</reference>
<comment type="similarity">
    <text evidence="1">Belongs to the cystatin family.</text>
</comment>
<evidence type="ECO:0000313" key="4">
    <source>
        <dbReference type="EMBL" id="VDO07842.1"/>
    </source>
</evidence>
<keyword evidence="2" id="KW-0646">Protease inhibitor</keyword>
<dbReference type="InterPro" id="IPR046350">
    <property type="entry name" value="Cystatin_sf"/>
</dbReference>
<evidence type="ECO:0000256" key="2">
    <source>
        <dbReference type="ARBA" id="ARBA00022690"/>
    </source>
</evidence>
<dbReference type="PANTHER" id="PTHR11414">
    <property type="entry name" value="CYSTATIN FAMILY MEMBER"/>
    <property type="match status" value="1"/>
</dbReference>
<dbReference type="AlphaFoldDB" id="A0A0R3TRZ9"/>
<proteinExistence type="inferred from homology"/>
<accession>A0A0R3TRZ9</accession>
<dbReference type="InterPro" id="IPR001713">
    <property type="entry name" value="Prot_inh_stefin"/>
</dbReference>
<dbReference type="GO" id="GO:0004869">
    <property type="term" value="F:cysteine-type endopeptidase inhibitor activity"/>
    <property type="evidence" value="ECO:0007669"/>
    <property type="project" value="UniProtKB-KW"/>
</dbReference>
<sequence>MALCGGTTAPSQPTEDDLRILMPVIEKYLEEKCGQKPFDVKITDVSRQIVAGVNYFAKVEHDGNVWHIRVHQQLPCNGGLVSVHSHKVAQPNDLLTYF</sequence>
<dbReference type="Gene3D" id="3.10.450.10">
    <property type="match status" value="1"/>
</dbReference>
<evidence type="ECO:0000313" key="5">
    <source>
        <dbReference type="Proteomes" id="UP000278807"/>
    </source>
</evidence>
<keyword evidence="5" id="KW-1185">Reference proteome</keyword>
<reference evidence="6" key="1">
    <citation type="submission" date="2017-02" db="UniProtKB">
        <authorList>
            <consortium name="WormBaseParasite"/>
        </authorList>
    </citation>
    <scope>IDENTIFICATION</scope>
</reference>
<protein>
    <submittedName>
        <fullName evidence="6">Cystatin domain-containing protein</fullName>
    </submittedName>
</protein>
<dbReference type="Proteomes" id="UP000278807">
    <property type="component" value="Unassembled WGS sequence"/>
</dbReference>
<gene>
    <name evidence="4" type="ORF">HNAJ_LOCUS10389</name>
</gene>
<evidence type="ECO:0000256" key="3">
    <source>
        <dbReference type="ARBA" id="ARBA00022704"/>
    </source>
</evidence>
<dbReference type="GO" id="GO:0005829">
    <property type="term" value="C:cytosol"/>
    <property type="evidence" value="ECO:0007669"/>
    <property type="project" value="TreeGrafter"/>
</dbReference>
<keyword evidence="3" id="KW-0789">Thiol protease inhibitor</keyword>
<evidence type="ECO:0000313" key="6">
    <source>
        <dbReference type="WBParaSite" id="HNAJ_0001039401-mRNA-1"/>
    </source>
</evidence>
<organism evidence="6">
    <name type="scientific">Rodentolepis nana</name>
    <name type="common">Dwarf tapeworm</name>
    <name type="synonym">Hymenolepis nana</name>
    <dbReference type="NCBI Taxonomy" id="102285"/>
    <lineage>
        <taxon>Eukaryota</taxon>
        <taxon>Metazoa</taxon>
        <taxon>Spiralia</taxon>
        <taxon>Lophotrochozoa</taxon>
        <taxon>Platyhelminthes</taxon>
        <taxon>Cestoda</taxon>
        <taxon>Eucestoda</taxon>
        <taxon>Cyclophyllidea</taxon>
        <taxon>Hymenolepididae</taxon>
        <taxon>Rodentolepis</taxon>
    </lineage>
</organism>
<dbReference type="STRING" id="102285.A0A0R3TRZ9"/>